<name>A0A0H3PFC3_HAEI3</name>
<reference evidence="7" key="2">
    <citation type="submission" date="2021-11" db="EMBL/GenBank/DDBJ databases">
        <authorList>
            <person name="Riesbeck K."/>
        </authorList>
    </citation>
    <scope>NUCLEOTIDE SEQUENCE [LARGE SCALE GENOMIC DNA]</scope>
</reference>
<reference evidence="5 6" key="1">
    <citation type="journal article" date="2007" name="Genome Biol.">
        <title>Characterization and modeling of the Haemophilus influenzae core and supragenomes based on the complete genomic sequences of Rd and 12 clinical nontypeable strains.</title>
        <authorList>
            <person name="Hogg J.S."/>
            <person name="Hu F.Z."/>
            <person name="Janto B."/>
            <person name="Boissy R."/>
            <person name="Hayes J."/>
            <person name="Keefe R."/>
            <person name="Post J.C."/>
            <person name="Ehrlich G.D."/>
        </authorList>
    </citation>
    <scope>NUCLEOTIDE SEQUENCE [LARGE SCALE GENOMIC DNA]</scope>
    <source>
        <strain evidence="5">3655</strain>
        <strain evidence="6">NTHi 3655</strain>
    </source>
</reference>
<feature type="region of interest" description="Disordered" evidence="1">
    <location>
        <begin position="440"/>
        <end position="491"/>
    </location>
</feature>
<evidence type="ECO:0000259" key="3">
    <source>
        <dbReference type="Pfam" id="PF20155"/>
    </source>
</evidence>
<feature type="domain" description="Glycine zipper" evidence="2">
    <location>
        <begin position="565"/>
        <end position="610"/>
    </location>
</feature>
<gene>
    <name evidence="5" type="ORF">CGSHi3655_00050</name>
    <name evidence="4" type="ORF">KRLU3655_LOCUS391</name>
</gene>
<sequence>MASSGNSTSFYINLAGNISQQAARFGRDVSQFATQSGTKLTALSNRIKATNAHFKTLGAGIGAVSNKINGMGNMTIPILGVGAAAGAATVGKSMLRTAADFEMAGIRMKQTFGDQGDAANKWLQKFATDTPMAFADTQQAMMRLKTAGIDPMNGSLQALVDYNAKVGGDAENLNGYISAISKGFIKGKLSMEEINPLLERNVKVFDLLAQETGGKYTADQMQKMLQEGKLGRKAIAALLRAMGRDAKGAAKEQMKTWDGLVSNLEDTWTSMQARFMEHGAFDTLKKEMGSFVDWLNEKIDDGTLDEFAKTVSDVLVKALQELKSAATEIKPILENIGSVMSWIAEKAGGYGNIAKFAAALYGANKLARISLSAGQSVYGFGKGVVGAGKATWGIGKALFGRGKKGGLPNPADSVASAIGQTAGVQSVYVVNMPTDFGGVGGDFSGKRKRGKKVRSKSSRKYRPNDLNHKPAKAVKPTGAPKASPTVATSGGANVANGVKQATQSLKTTATNVSKSTANLAKSATSAVSKTVSKAVPLLNTGLAMAQGAAVLLDEDSTAREKSESIGSIAGSTAGAIIGQALIPIPVVGAAIGGFLGEYVGSWLGDKVGEQFEEKPKTAEVPAQQISTAVANVGQSVGNFVGSEIGEKLAGINPIDTKLNGQIEVNVKPTEGLIASVSQANIKTNQSQDKLGLKVSMGYSGQALYGGA</sequence>
<evidence type="ECO:0000313" key="7">
    <source>
        <dbReference type="Proteomes" id="UP000837958"/>
    </source>
</evidence>
<feature type="compositionally biased region" description="Basic residues" evidence="1">
    <location>
        <begin position="446"/>
        <end position="461"/>
    </location>
</feature>
<dbReference type="AlphaFoldDB" id="A0A0H3PFC3"/>
<dbReference type="PANTHER" id="PTHR38812:SF2">
    <property type="entry name" value="MU-LIKE PROPHAGE FLUMU PROTEIN GP42"/>
    <property type="match status" value="1"/>
</dbReference>
<reference evidence="4" key="3">
    <citation type="submission" date="2024-01" db="EMBL/GenBank/DDBJ databases">
        <authorList>
            <person name="Riesbeck K."/>
        </authorList>
    </citation>
    <scope>NUCLEOTIDE SEQUENCE</scope>
    <source>
        <strain evidence="4">3655</strain>
    </source>
</reference>
<dbReference type="NCBIfam" id="TIGR02675">
    <property type="entry name" value="tape_meas_nterm"/>
    <property type="match status" value="1"/>
</dbReference>
<evidence type="ECO:0000313" key="5">
    <source>
        <dbReference type="EMBL" id="EDJ92050.1"/>
    </source>
</evidence>
<feature type="domain" description="Tape measure protein N-terminal" evidence="3">
    <location>
        <begin position="92"/>
        <end position="277"/>
    </location>
</feature>
<protein>
    <submittedName>
        <fullName evidence="5">Monofunctional biosynthetic peptidoglycan transglycosylase</fullName>
    </submittedName>
    <submittedName>
        <fullName evidence="4">Tape measure domain-containing protein</fullName>
    </submittedName>
</protein>
<dbReference type="EMBL" id="AAZF01000016">
    <property type="protein sequence ID" value="EDJ92050.1"/>
    <property type="molecule type" value="Genomic_DNA"/>
</dbReference>
<evidence type="ECO:0000259" key="2">
    <source>
        <dbReference type="Pfam" id="PF13488"/>
    </source>
</evidence>
<dbReference type="InterPro" id="IPR013491">
    <property type="entry name" value="Tape_meas_N"/>
</dbReference>
<dbReference type="Proteomes" id="UP000003185">
    <property type="component" value="Unassembled WGS sequence"/>
</dbReference>
<dbReference type="Pfam" id="PF13488">
    <property type="entry name" value="Gly-zipper_Omp"/>
    <property type="match status" value="1"/>
</dbReference>
<evidence type="ECO:0000313" key="6">
    <source>
        <dbReference type="Proteomes" id="UP000003185"/>
    </source>
</evidence>
<dbReference type="EMBL" id="OV040719">
    <property type="protein sequence ID" value="CAH0450315.1"/>
    <property type="molecule type" value="Genomic_DNA"/>
</dbReference>
<dbReference type="RefSeq" id="WP_005658763.1">
    <property type="nucleotide sequence ID" value="NZ_AAZF01000016.1"/>
</dbReference>
<proteinExistence type="predicted"/>
<organism evidence="5 6">
    <name type="scientific">Haemophilus influenzae (strain NTHi 3655)</name>
    <dbReference type="NCBI Taxonomy" id="375177"/>
    <lineage>
        <taxon>Bacteria</taxon>
        <taxon>Pseudomonadati</taxon>
        <taxon>Pseudomonadota</taxon>
        <taxon>Gammaproteobacteria</taxon>
        <taxon>Pasteurellales</taxon>
        <taxon>Pasteurellaceae</taxon>
        <taxon>Haemophilus</taxon>
    </lineage>
</organism>
<accession>A0A0H3PFC3</accession>
<evidence type="ECO:0000313" key="4">
    <source>
        <dbReference type="EMBL" id="CAH0450315.1"/>
    </source>
</evidence>
<dbReference type="InterPro" id="IPR039567">
    <property type="entry name" value="Gly-zipper"/>
</dbReference>
<dbReference type="Proteomes" id="UP000837958">
    <property type="component" value="Chromosome"/>
</dbReference>
<evidence type="ECO:0000256" key="1">
    <source>
        <dbReference type="SAM" id="MobiDB-lite"/>
    </source>
</evidence>
<dbReference type="Pfam" id="PF20155">
    <property type="entry name" value="TMP_3"/>
    <property type="match status" value="1"/>
</dbReference>
<dbReference type="InterPro" id="IPR053058">
    <property type="entry name" value="Mulikevirus_tape_measure"/>
</dbReference>
<dbReference type="PANTHER" id="PTHR38812">
    <property type="entry name" value="MU-LIKE PROPHAGE FLUMU PROTEIN GP42"/>
    <property type="match status" value="1"/>
</dbReference>